<keyword evidence="4" id="KW-1185">Reference proteome</keyword>
<organism evidence="3 4">
    <name type="scientific">Pseudarthrobacter enclensis</name>
    <dbReference type="NCBI Taxonomy" id="993070"/>
    <lineage>
        <taxon>Bacteria</taxon>
        <taxon>Bacillati</taxon>
        <taxon>Actinomycetota</taxon>
        <taxon>Actinomycetes</taxon>
        <taxon>Micrococcales</taxon>
        <taxon>Micrococcaceae</taxon>
        <taxon>Pseudarthrobacter</taxon>
    </lineage>
</organism>
<evidence type="ECO:0000313" key="3">
    <source>
        <dbReference type="EMBL" id="KSU70481.1"/>
    </source>
</evidence>
<keyword evidence="1" id="KW-1133">Transmembrane helix</keyword>
<proteinExistence type="predicted"/>
<protein>
    <recommendedName>
        <fullName evidence="2">DUF2231 domain-containing protein</fullName>
    </recommendedName>
</protein>
<dbReference type="OrthoDB" id="9795104at2"/>
<dbReference type="EMBL" id="LNQM01000010">
    <property type="protein sequence ID" value="KSU70481.1"/>
    <property type="molecule type" value="Genomic_DNA"/>
</dbReference>
<feature type="domain" description="DUF2231" evidence="2">
    <location>
        <begin position="54"/>
        <end position="171"/>
    </location>
</feature>
<keyword evidence="1" id="KW-0472">Membrane</keyword>
<evidence type="ECO:0000259" key="2">
    <source>
        <dbReference type="Pfam" id="PF09990"/>
    </source>
</evidence>
<accession>A0A0V8I7W4</accession>
<evidence type="ECO:0000313" key="4">
    <source>
        <dbReference type="Proteomes" id="UP000053199"/>
    </source>
</evidence>
<dbReference type="RefSeq" id="WP_058269536.1">
    <property type="nucleotide sequence ID" value="NZ_FMAZ01000009.1"/>
</dbReference>
<dbReference type="Pfam" id="PF09990">
    <property type="entry name" value="DUF2231"/>
    <property type="match status" value="1"/>
</dbReference>
<dbReference type="AlphaFoldDB" id="A0A0V8I7W4"/>
<keyword evidence="1" id="KW-0812">Transmembrane</keyword>
<dbReference type="STRING" id="993070.AS031_18030"/>
<feature type="transmembrane region" description="Helical" evidence="1">
    <location>
        <begin position="152"/>
        <end position="170"/>
    </location>
</feature>
<feature type="transmembrane region" description="Helical" evidence="1">
    <location>
        <begin position="121"/>
        <end position="140"/>
    </location>
</feature>
<evidence type="ECO:0000256" key="1">
    <source>
        <dbReference type="SAM" id="Phobius"/>
    </source>
</evidence>
<gene>
    <name evidence="3" type="ORF">AS031_18030</name>
</gene>
<feature type="transmembrane region" description="Helical" evidence="1">
    <location>
        <begin position="90"/>
        <end position="109"/>
    </location>
</feature>
<reference evidence="3 4" key="1">
    <citation type="journal article" date="2014" name="Arch. Microbiol.">
        <title>Arthrobacter enclensis sp. nov., isolated from sediment sample.</title>
        <authorList>
            <person name="Dastager S.G."/>
            <person name="Liu Q."/>
            <person name="Tang S.K."/>
            <person name="Krishnamurthi S."/>
            <person name="Lee J.C."/>
            <person name="Li W.J."/>
        </authorList>
    </citation>
    <scope>NUCLEOTIDE SEQUENCE [LARGE SCALE GENOMIC DNA]</scope>
    <source>
        <strain evidence="3 4">NIO-1008</strain>
    </source>
</reference>
<name>A0A0V8I7W4_9MICC</name>
<comment type="caution">
    <text evidence="3">The sequence shown here is derived from an EMBL/GenBank/DDBJ whole genome shotgun (WGS) entry which is preliminary data.</text>
</comment>
<dbReference type="InterPro" id="IPR019251">
    <property type="entry name" value="DUF2231_TM"/>
</dbReference>
<dbReference type="Proteomes" id="UP000053199">
    <property type="component" value="Unassembled WGS sequence"/>
</dbReference>
<sequence length="180" mass="19215">MRSKVAGGSNYRRLLAELETAGPLDKVVDRAQPVASRLMADRRVRSAVLGDTTGIPLHGILTDLPFGAWWMAVFLDFYKDDGSRQAAKRLVALGVVGAVPTALTGWAHWTTKDRPIQRVGVVHAAVNATAAVVFLSSWAARQRGRHKLGIRLARAGAVLLLVSGFLGGHLSSGRTASKGQ</sequence>